<feature type="region of interest" description="Disordered" evidence="1">
    <location>
        <begin position="293"/>
        <end position="317"/>
    </location>
</feature>
<evidence type="ECO:0000313" key="2">
    <source>
        <dbReference type="EMBL" id="KAK8870956.1"/>
    </source>
</evidence>
<evidence type="ECO:0000256" key="1">
    <source>
        <dbReference type="SAM" id="MobiDB-lite"/>
    </source>
</evidence>
<dbReference type="Proteomes" id="UP001470230">
    <property type="component" value="Unassembled WGS sequence"/>
</dbReference>
<gene>
    <name evidence="2" type="ORF">M9Y10_008869</name>
</gene>
<organism evidence="2 3">
    <name type="scientific">Tritrichomonas musculus</name>
    <dbReference type="NCBI Taxonomy" id="1915356"/>
    <lineage>
        <taxon>Eukaryota</taxon>
        <taxon>Metamonada</taxon>
        <taxon>Parabasalia</taxon>
        <taxon>Tritrichomonadida</taxon>
        <taxon>Tritrichomonadidae</taxon>
        <taxon>Tritrichomonas</taxon>
    </lineage>
</organism>
<proteinExistence type="predicted"/>
<protein>
    <submittedName>
        <fullName evidence="2">Uncharacterized protein</fullName>
    </submittedName>
</protein>
<feature type="region of interest" description="Disordered" evidence="1">
    <location>
        <begin position="408"/>
        <end position="492"/>
    </location>
</feature>
<accession>A0ABR2J094</accession>
<reference evidence="2 3" key="1">
    <citation type="submission" date="2024-04" db="EMBL/GenBank/DDBJ databases">
        <title>Tritrichomonas musculus Genome.</title>
        <authorList>
            <person name="Alves-Ferreira E."/>
            <person name="Grigg M."/>
            <person name="Lorenzi H."/>
            <person name="Galac M."/>
        </authorList>
    </citation>
    <scope>NUCLEOTIDE SEQUENCE [LARGE SCALE GENOMIC DNA]</scope>
    <source>
        <strain evidence="2 3">EAF2021</strain>
    </source>
</reference>
<keyword evidence="3" id="KW-1185">Reference proteome</keyword>
<feature type="compositionally biased region" description="Basic and acidic residues" evidence="1">
    <location>
        <begin position="408"/>
        <end position="422"/>
    </location>
</feature>
<name>A0ABR2J094_9EUKA</name>
<evidence type="ECO:0000313" key="3">
    <source>
        <dbReference type="Proteomes" id="UP001470230"/>
    </source>
</evidence>
<comment type="caution">
    <text evidence="2">The sequence shown here is derived from an EMBL/GenBank/DDBJ whole genome shotgun (WGS) entry which is preliminary data.</text>
</comment>
<feature type="compositionally biased region" description="Low complexity" evidence="1">
    <location>
        <begin position="462"/>
        <end position="478"/>
    </location>
</feature>
<feature type="compositionally biased region" description="Basic and acidic residues" evidence="1">
    <location>
        <begin position="437"/>
        <end position="461"/>
    </location>
</feature>
<feature type="compositionally biased region" description="Low complexity" evidence="1">
    <location>
        <begin position="294"/>
        <end position="309"/>
    </location>
</feature>
<dbReference type="EMBL" id="JAPFFF010000014">
    <property type="protein sequence ID" value="KAK8870956.1"/>
    <property type="molecule type" value="Genomic_DNA"/>
</dbReference>
<sequence>MNEDDSPMKDYFTVSSLDELTYDETTKYAKFPINEIVDKAFKKLEDCLKPGDREIFFAKRKPSSIVRSRLSSFTLLTYELLSKHRSFFVDNLTPIFWLTHLQINRPNQTSDIRELRAVVGSAWGRFLFPFETDSSINTTVRDSFTNSIPYFFTQCVQHLFILILNGGTPSTLQTFRMELCANLVKTFTQVEPLESLLSISLSFYFRSSPEYVINSTDQPEKQKFVEPPSSLLPEEDLTTLIEMPRRKRPRSTSWNAAGISSLISESTHRTAVPYEHNSKIVIQYPRDGEKDWTTDLPPLLPVPSSTSSTRCTKEDYNPNKETRSLLYRSRRPEILFDYNKMKKDFAEKIVQKNIEINDKKIEFQQLQKKIMGKPLIVLKKFTDDLRTFQLERKWGETPELHKRKELERMEEERKKKLEKERREEEEERRLKRIQRRKEKEEEQDKRDQERRKNQMKAEENKQQQQQQEQQQQQQQKQQTKNEKPRVTFQIKS</sequence>